<evidence type="ECO:0000256" key="2">
    <source>
        <dbReference type="ARBA" id="ARBA00022692"/>
    </source>
</evidence>
<evidence type="ECO:0000259" key="6">
    <source>
        <dbReference type="Pfam" id="PF12698"/>
    </source>
</evidence>
<comment type="subcellular location">
    <subcellularLocation>
        <location evidence="1">Membrane</location>
        <topology evidence="1">Multi-pass membrane protein</topology>
    </subcellularLocation>
</comment>
<feature type="transmembrane region" description="Helical" evidence="5">
    <location>
        <begin position="233"/>
        <end position="255"/>
    </location>
</feature>
<dbReference type="AlphaFoldDB" id="R7RUB0"/>
<feature type="transmembrane region" description="Helical" evidence="5">
    <location>
        <begin position="361"/>
        <end position="382"/>
    </location>
</feature>
<dbReference type="PANTHER" id="PTHR43471:SF3">
    <property type="entry name" value="ABC TRANSPORTER PERMEASE PROTEIN NATB"/>
    <property type="match status" value="1"/>
</dbReference>
<feature type="domain" description="ABC-2 type transporter transmembrane" evidence="6">
    <location>
        <begin position="21"/>
        <end position="376"/>
    </location>
</feature>
<dbReference type="HOGENOM" id="CLU_022118_1_0_9"/>
<dbReference type="GO" id="GO:0016020">
    <property type="term" value="C:membrane"/>
    <property type="evidence" value="ECO:0007669"/>
    <property type="project" value="UniProtKB-SubCell"/>
</dbReference>
<dbReference type="PANTHER" id="PTHR43471">
    <property type="entry name" value="ABC TRANSPORTER PERMEASE"/>
    <property type="match status" value="1"/>
</dbReference>
<evidence type="ECO:0000256" key="4">
    <source>
        <dbReference type="ARBA" id="ARBA00023136"/>
    </source>
</evidence>
<dbReference type="EMBL" id="CAVN010000102">
    <property type="protein sequence ID" value="CDF58920.1"/>
    <property type="molecule type" value="Genomic_DNA"/>
</dbReference>
<evidence type="ECO:0000256" key="1">
    <source>
        <dbReference type="ARBA" id="ARBA00004141"/>
    </source>
</evidence>
<sequence>MSNLWGIVFKKELKDLFRDRKTVIMSVVLPLVLFPLLFGLIGKGVKSTTEKVTKEVKIAYVGGESSFKKFLSNVPNIKLIETKDYQEEVRKGSVYLAVVVEEDFDKKLAQDKMSDIKIIYDSESTNSQTALDVVEDIINKYKDEIVKRRLEARGIDVSILNPIDIKNEPIDKEKANQGALILTMLLPLYLIIYAITGPMAAAVDLGAGEKERGTLEPLLTTQASRMQLLFGKLLAISVMGIIGTTSSLTGLYIAFKYSMDFMGDVGLNISIGSLILIGITAIILNMIFAAVELAISIYARSFKEAQTYLSPVTIIGMIVAYGTYMMDVKSASTIMFNIPLANVSLIIKEFIIGIYNPVHIAITFAWALVYIIAAILFARYMFSKEEVVFRT</sequence>
<feature type="transmembrane region" description="Helical" evidence="5">
    <location>
        <begin position="267"/>
        <end position="299"/>
    </location>
</feature>
<evidence type="ECO:0000256" key="3">
    <source>
        <dbReference type="ARBA" id="ARBA00022989"/>
    </source>
</evidence>
<gene>
    <name evidence="7" type="ORF">TCEL_01139</name>
</gene>
<dbReference type="RefSeq" id="WP_018663771.1">
    <property type="nucleotide sequence ID" value="NZ_HF952018.1"/>
</dbReference>
<protein>
    <submittedName>
        <fullName evidence="7">Na+ ABC transporter natB</fullName>
    </submittedName>
</protein>
<keyword evidence="8" id="KW-1185">Reference proteome</keyword>
<dbReference type="Pfam" id="PF12698">
    <property type="entry name" value="ABC2_membrane_3"/>
    <property type="match status" value="1"/>
</dbReference>
<keyword evidence="4 5" id="KW-0472">Membrane</keyword>
<evidence type="ECO:0000313" key="7">
    <source>
        <dbReference type="EMBL" id="CDF58920.1"/>
    </source>
</evidence>
<comment type="caution">
    <text evidence="7">The sequence shown here is derived from an EMBL/GenBank/DDBJ whole genome shotgun (WGS) entry which is preliminary data.</text>
</comment>
<dbReference type="OrthoDB" id="5486437at2"/>
<feature type="transmembrane region" description="Helical" evidence="5">
    <location>
        <begin position="305"/>
        <end position="324"/>
    </location>
</feature>
<keyword evidence="2 5" id="KW-0812">Transmembrane</keyword>
<dbReference type="InterPro" id="IPR013525">
    <property type="entry name" value="ABC2_TM"/>
</dbReference>
<organism evidence="7 8">
    <name type="scientific">Thermobrachium celere DSM 8682</name>
    <dbReference type="NCBI Taxonomy" id="941824"/>
    <lineage>
        <taxon>Bacteria</taxon>
        <taxon>Bacillati</taxon>
        <taxon>Bacillota</taxon>
        <taxon>Clostridia</taxon>
        <taxon>Eubacteriales</taxon>
        <taxon>Clostridiaceae</taxon>
        <taxon>Thermobrachium</taxon>
    </lineage>
</organism>
<feature type="transmembrane region" description="Helical" evidence="5">
    <location>
        <begin position="336"/>
        <end position="355"/>
    </location>
</feature>
<reference evidence="7" key="1">
    <citation type="submission" date="2013-03" db="EMBL/GenBank/DDBJ databases">
        <title>Draft genome sequence of the hydrogen-ethanol-producing anaerobic alkalithermophilic Caloramator celere.</title>
        <authorList>
            <person name="Ciranna A."/>
            <person name="Larjo A."/>
            <person name="Kivisto A."/>
            <person name="Santala V."/>
            <person name="Roos C."/>
            <person name="Karp M."/>
        </authorList>
    </citation>
    <scope>NUCLEOTIDE SEQUENCE [LARGE SCALE GENOMIC DNA]</scope>
    <source>
        <strain evidence="7">DSM 8682</strain>
    </source>
</reference>
<dbReference type="Gene3D" id="3.40.1710.10">
    <property type="entry name" value="abc type-2 transporter like domain"/>
    <property type="match status" value="1"/>
</dbReference>
<evidence type="ECO:0000313" key="8">
    <source>
        <dbReference type="Proteomes" id="UP000014923"/>
    </source>
</evidence>
<proteinExistence type="predicted"/>
<accession>R7RUB0</accession>
<evidence type="ECO:0000256" key="5">
    <source>
        <dbReference type="SAM" id="Phobius"/>
    </source>
</evidence>
<dbReference type="eggNOG" id="COG1668">
    <property type="taxonomic scope" value="Bacteria"/>
</dbReference>
<feature type="transmembrane region" description="Helical" evidence="5">
    <location>
        <begin position="23"/>
        <end position="41"/>
    </location>
</feature>
<name>R7RUB0_9CLOT</name>
<dbReference type="Proteomes" id="UP000014923">
    <property type="component" value="Unassembled WGS sequence"/>
</dbReference>
<feature type="transmembrane region" description="Helical" evidence="5">
    <location>
        <begin position="179"/>
        <end position="196"/>
    </location>
</feature>
<keyword evidence="3 5" id="KW-1133">Transmembrane helix</keyword>
<dbReference type="GO" id="GO:0140359">
    <property type="term" value="F:ABC-type transporter activity"/>
    <property type="evidence" value="ECO:0007669"/>
    <property type="project" value="InterPro"/>
</dbReference>